<gene>
    <name evidence="2" type="primary">PRKDC</name>
    <name evidence="2" type="ORF">CEXT_545241</name>
</gene>
<dbReference type="InterPro" id="IPR045581">
    <property type="entry name" value="DNAPKcs_CC5"/>
</dbReference>
<dbReference type="Pfam" id="PF19704">
    <property type="entry name" value="DNAPKcs_CC5"/>
    <property type="match status" value="1"/>
</dbReference>
<dbReference type="InterPro" id="IPR012582">
    <property type="entry name" value="DNAPKcs_CC3"/>
</dbReference>
<comment type="caution">
    <text evidence="2">The sequence shown here is derived from an EMBL/GenBank/DDBJ whole genome shotgun (WGS) entry which is preliminary data.</text>
</comment>
<dbReference type="Pfam" id="PF08163">
    <property type="entry name" value="DNAPKcs_CC3"/>
    <property type="match status" value="2"/>
</dbReference>
<dbReference type="SMART" id="SM01344">
    <property type="entry name" value="NUC194"/>
    <property type="match status" value="1"/>
</dbReference>
<evidence type="ECO:0000313" key="2">
    <source>
        <dbReference type="EMBL" id="GIX68914.1"/>
    </source>
</evidence>
<dbReference type="GO" id="GO:0006303">
    <property type="term" value="P:double-strand break repair via nonhomologous end joining"/>
    <property type="evidence" value="ECO:0007669"/>
    <property type="project" value="InterPro"/>
</dbReference>
<name>A0AAV4MA45_CAEEX</name>
<accession>A0AAV4MA45</accession>
<dbReference type="EMBL" id="BPLR01002007">
    <property type="protein sequence ID" value="GIX68914.1"/>
    <property type="molecule type" value="Genomic_DNA"/>
</dbReference>
<dbReference type="InterPro" id="IPR016024">
    <property type="entry name" value="ARM-type_fold"/>
</dbReference>
<proteinExistence type="predicted"/>
<dbReference type="GO" id="GO:0016301">
    <property type="term" value="F:kinase activity"/>
    <property type="evidence" value="ECO:0007669"/>
    <property type="project" value="UniProtKB-KW"/>
</dbReference>
<dbReference type="GO" id="GO:0005634">
    <property type="term" value="C:nucleus"/>
    <property type="evidence" value="ECO:0007669"/>
    <property type="project" value="InterPro"/>
</dbReference>
<feature type="domain" description="DNA-dependent protein kinase catalytic subunit CC3" evidence="1">
    <location>
        <begin position="94"/>
        <end position="416"/>
    </location>
</feature>
<protein>
    <submittedName>
        <fullName evidence="2">DNA-dependent protein kinase catalytic subunit</fullName>
    </submittedName>
</protein>
<evidence type="ECO:0000259" key="1">
    <source>
        <dbReference type="SMART" id="SM01344"/>
    </source>
</evidence>
<dbReference type="Pfam" id="PF20502">
    <property type="entry name" value="DNAPKcs_CC1-2"/>
    <property type="match status" value="1"/>
</dbReference>
<evidence type="ECO:0000313" key="3">
    <source>
        <dbReference type="Proteomes" id="UP001054945"/>
    </source>
</evidence>
<keyword evidence="3" id="KW-1185">Reference proteome</keyword>
<dbReference type="InterPro" id="IPR046803">
    <property type="entry name" value="DNAPKcs_CC1-2"/>
</dbReference>
<keyword evidence="2" id="KW-0418">Kinase</keyword>
<keyword evidence="2" id="KW-0808">Transferase</keyword>
<dbReference type="AlphaFoldDB" id="A0AAV4MA45"/>
<sequence>MEFKFVGDNYVVCVVDPSTLGFNMMDPEVAVKLPIEVDELAQRLLNVSVGSGDSKGLLVFNIFANSICTFTAKTSDIFVRTIINGLNKTRFTEISILLKFIDYVAHTKMLRKQYGKGVIKSISILLSKINDWWKRHPDVDSKYSVLSIMTKMLLIDSNDSALELLPFFVQDSTETDTFTDKKPNQGNELSAEIIKLSLEFKRVKYETEPEHKELLRKLNCARYSSLIAVVTCTQNDLKFYNAFLFKENHAKQTMSRERKFVTVRHNIRNESEENENSTLSSDIPSSLNLFNSENLGLSSLAEDVSKFLYPRSEKGDKTSDFKSKKSFIEAESIPPWLNCIIQSLEDGKLCENVRLFLGRVVVNNAEILKPYAKFLMDPLLDLIILGIAGFSLNYYILDIIIALLSWAPDVVPRENQFHKANEILKFIIKNCEHSRKEIFRNNLEVIKTLLECWKNGLEIPYDKELLGVVLSGNFPPFDCENIEKAESYFSALLHNLSHKYKEVYGSAAEVVSLALKILLKDEKDVTSNPFFLKVVEKLENLKNKEEEKFLYCLNKIHVGCPPIADKFISRLLFLYPRVYSSFKNFVLEILCSRVNDIENGYQEFKVIGLFEDMEKKSEASQLMLLQSLKN</sequence>
<reference evidence="2 3" key="1">
    <citation type="submission" date="2021-06" db="EMBL/GenBank/DDBJ databases">
        <title>Caerostris extrusa draft genome.</title>
        <authorList>
            <person name="Kono N."/>
            <person name="Arakawa K."/>
        </authorList>
    </citation>
    <scope>NUCLEOTIDE SEQUENCE [LARGE SCALE GENOMIC DNA]</scope>
</reference>
<organism evidence="2 3">
    <name type="scientific">Caerostris extrusa</name>
    <name type="common">Bark spider</name>
    <name type="synonym">Caerostris bankana</name>
    <dbReference type="NCBI Taxonomy" id="172846"/>
    <lineage>
        <taxon>Eukaryota</taxon>
        <taxon>Metazoa</taxon>
        <taxon>Ecdysozoa</taxon>
        <taxon>Arthropoda</taxon>
        <taxon>Chelicerata</taxon>
        <taxon>Arachnida</taxon>
        <taxon>Araneae</taxon>
        <taxon>Araneomorphae</taxon>
        <taxon>Entelegynae</taxon>
        <taxon>Araneoidea</taxon>
        <taxon>Araneidae</taxon>
        <taxon>Caerostris</taxon>
    </lineage>
</organism>
<dbReference type="Proteomes" id="UP001054945">
    <property type="component" value="Unassembled WGS sequence"/>
</dbReference>
<dbReference type="SUPFAM" id="SSF48371">
    <property type="entry name" value="ARM repeat"/>
    <property type="match status" value="1"/>
</dbReference>